<dbReference type="Pfam" id="PF03992">
    <property type="entry name" value="ABM"/>
    <property type="match status" value="1"/>
</dbReference>
<keyword evidence="1" id="KW-0812">Transmembrane</keyword>
<keyword evidence="3" id="KW-0560">Oxidoreductase</keyword>
<name>A0A4Q2S055_9ACTN</name>
<sequence length="184" mass="21040">MTAPVTVSVTRHVDPRHTTQMLAWMQAGTSMAERFDGFLGSGWVRPSVDSSDWHMLYRFADAESLAAWEASPQRAWWLEAAAGDVEEKRRERRTGIEGWFDEPATVEHLSVAAPSAPPRWKQMVVIFMGFFPLSLAVNFVVGHTPLVDWPLVPRVLVTIVVLTPLMTYVVLPWITRRMSWWLHR</sequence>
<evidence type="ECO:0000259" key="2">
    <source>
        <dbReference type="Pfam" id="PF03992"/>
    </source>
</evidence>
<dbReference type="PANTHER" id="PTHR40057:SF1">
    <property type="entry name" value="SLR1162 PROTEIN"/>
    <property type="match status" value="1"/>
</dbReference>
<keyword evidence="4" id="KW-1185">Reference proteome</keyword>
<dbReference type="InterPro" id="IPR007138">
    <property type="entry name" value="ABM_dom"/>
</dbReference>
<feature type="domain" description="ABM" evidence="2">
    <location>
        <begin position="4"/>
        <end position="73"/>
    </location>
</feature>
<comment type="caution">
    <text evidence="3">The sequence shown here is derived from an EMBL/GenBank/DDBJ whole genome shotgun (WGS) entry which is preliminary data.</text>
</comment>
<accession>A0A4Q2S055</accession>
<keyword evidence="1" id="KW-0472">Membrane</keyword>
<dbReference type="Proteomes" id="UP000294071">
    <property type="component" value="Unassembled WGS sequence"/>
</dbReference>
<gene>
    <name evidence="3" type="ORF">EUA93_09275</name>
</gene>
<dbReference type="EMBL" id="SDWT01000001">
    <property type="protein sequence ID" value="RYB94516.1"/>
    <property type="molecule type" value="Genomic_DNA"/>
</dbReference>
<dbReference type="PANTHER" id="PTHR40057">
    <property type="entry name" value="SLR1162 PROTEIN"/>
    <property type="match status" value="1"/>
</dbReference>
<dbReference type="Gene3D" id="3.30.70.100">
    <property type="match status" value="1"/>
</dbReference>
<dbReference type="SUPFAM" id="SSF54909">
    <property type="entry name" value="Dimeric alpha+beta barrel"/>
    <property type="match status" value="1"/>
</dbReference>
<organism evidence="3 4">
    <name type="scientific">Nocardioides oleivorans</name>
    <dbReference type="NCBI Taxonomy" id="273676"/>
    <lineage>
        <taxon>Bacteria</taxon>
        <taxon>Bacillati</taxon>
        <taxon>Actinomycetota</taxon>
        <taxon>Actinomycetes</taxon>
        <taxon>Propionibacteriales</taxon>
        <taxon>Nocardioidaceae</taxon>
        <taxon>Nocardioides</taxon>
    </lineage>
</organism>
<evidence type="ECO:0000313" key="4">
    <source>
        <dbReference type="Proteomes" id="UP000294071"/>
    </source>
</evidence>
<dbReference type="GO" id="GO:0004497">
    <property type="term" value="F:monooxygenase activity"/>
    <property type="evidence" value="ECO:0007669"/>
    <property type="project" value="UniProtKB-KW"/>
</dbReference>
<feature type="transmembrane region" description="Helical" evidence="1">
    <location>
        <begin position="155"/>
        <end position="174"/>
    </location>
</feature>
<keyword evidence="3" id="KW-0503">Monooxygenase</keyword>
<dbReference type="InterPro" id="IPR038762">
    <property type="entry name" value="ABM_predict"/>
</dbReference>
<protein>
    <submittedName>
        <fullName evidence="3">Antibiotic biosynthesis monooxygenase</fullName>
    </submittedName>
</protein>
<keyword evidence="1" id="KW-1133">Transmembrane helix</keyword>
<evidence type="ECO:0000256" key="1">
    <source>
        <dbReference type="SAM" id="Phobius"/>
    </source>
</evidence>
<dbReference type="OrthoDB" id="6986893at2"/>
<evidence type="ECO:0000313" key="3">
    <source>
        <dbReference type="EMBL" id="RYB94516.1"/>
    </source>
</evidence>
<reference evidence="3 4" key="1">
    <citation type="submission" date="2019-01" db="EMBL/GenBank/DDBJ databases">
        <title>Novel species of Nocardioides.</title>
        <authorList>
            <person name="Liu Q."/>
            <person name="Xin Y.-H."/>
        </authorList>
    </citation>
    <scope>NUCLEOTIDE SEQUENCE [LARGE SCALE GENOMIC DNA]</scope>
    <source>
        <strain evidence="3 4">CGMCC 4.6882</strain>
    </source>
</reference>
<dbReference type="RefSeq" id="WP_129399867.1">
    <property type="nucleotide sequence ID" value="NZ_SDWT01000001.1"/>
</dbReference>
<dbReference type="AlphaFoldDB" id="A0A4Q2S055"/>
<feature type="transmembrane region" description="Helical" evidence="1">
    <location>
        <begin position="124"/>
        <end position="143"/>
    </location>
</feature>
<dbReference type="InterPro" id="IPR011008">
    <property type="entry name" value="Dimeric_a/b-barrel"/>
</dbReference>
<proteinExistence type="predicted"/>